<dbReference type="RefSeq" id="WP_246353240.1">
    <property type="nucleotide sequence ID" value="NZ_BAAAUE010000022.1"/>
</dbReference>
<feature type="compositionally biased region" description="Basic residues" evidence="1">
    <location>
        <begin position="69"/>
        <end position="90"/>
    </location>
</feature>
<protein>
    <submittedName>
        <fullName evidence="2">Putative lipoprotein with Yx(FWY)xxD motif</fullName>
    </submittedName>
</protein>
<dbReference type="AlphaFoldDB" id="A0A7Y9L0P4"/>
<dbReference type="Pfam" id="PF03640">
    <property type="entry name" value="Lipoprotein_15"/>
    <property type="match status" value="1"/>
</dbReference>
<reference evidence="2 3" key="1">
    <citation type="submission" date="2020-07" db="EMBL/GenBank/DDBJ databases">
        <title>Sequencing the genomes of 1000 actinobacteria strains.</title>
        <authorList>
            <person name="Klenk H.-P."/>
        </authorList>
    </citation>
    <scope>NUCLEOTIDE SEQUENCE [LARGE SCALE GENOMIC DNA]</scope>
    <source>
        <strain evidence="2 3">DSM 41455</strain>
    </source>
</reference>
<dbReference type="InterPro" id="IPR005297">
    <property type="entry name" value="Lipoprotein_repeat"/>
</dbReference>
<feature type="region of interest" description="Disordered" evidence="1">
    <location>
        <begin position="157"/>
        <end position="231"/>
    </location>
</feature>
<evidence type="ECO:0000256" key="1">
    <source>
        <dbReference type="SAM" id="MobiDB-lite"/>
    </source>
</evidence>
<proteinExistence type="predicted"/>
<organism evidence="2 3">
    <name type="scientific">Streptomyces fulvorobeus</name>
    <dbReference type="NCBI Taxonomy" id="284028"/>
    <lineage>
        <taxon>Bacteria</taxon>
        <taxon>Bacillati</taxon>
        <taxon>Actinomycetota</taxon>
        <taxon>Actinomycetes</taxon>
        <taxon>Kitasatosporales</taxon>
        <taxon>Streptomycetaceae</taxon>
        <taxon>Streptomyces</taxon>
    </lineage>
</organism>
<gene>
    <name evidence="2" type="ORF">HEB29_005184</name>
</gene>
<dbReference type="Proteomes" id="UP000530403">
    <property type="component" value="Unassembled WGS sequence"/>
</dbReference>
<feature type="compositionally biased region" description="Basic residues" evidence="1">
    <location>
        <begin position="10"/>
        <end position="19"/>
    </location>
</feature>
<comment type="caution">
    <text evidence="2">The sequence shown here is derived from an EMBL/GenBank/DDBJ whole genome shotgun (WGS) entry which is preliminary data.</text>
</comment>
<name>A0A7Y9L0P4_9ACTN</name>
<sequence>MNDADPCRARAAHRVRRAGRSCARTHPAAHRRGPAEVVAGEGDHPRDVNGQQRAGRGSPPPPEGGRPPRTPRRRTRKGRNRTGRSRRAFGRHGPGTRGHVADKRGRAVHRFQKDSAWPMNSARTDDCLKKWPAAEPVARNEVEGVITKGYVTSAARRYQPADSRRPAGLRLLRRPGPGAANGRGSGGTWYAVPPGAKPLGAPNWENSRTGCAGPSLKVHPQRRGSAHDSGV</sequence>
<feature type="region of interest" description="Disordered" evidence="1">
    <location>
        <begin position="1"/>
        <end position="122"/>
    </location>
</feature>
<dbReference type="EMBL" id="JACCCF010000001">
    <property type="protein sequence ID" value="NYE44173.1"/>
    <property type="molecule type" value="Genomic_DNA"/>
</dbReference>
<evidence type="ECO:0000313" key="3">
    <source>
        <dbReference type="Proteomes" id="UP000530403"/>
    </source>
</evidence>
<evidence type="ECO:0000313" key="2">
    <source>
        <dbReference type="EMBL" id="NYE44173.1"/>
    </source>
</evidence>
<accession>A0A7Y9L0P4</accession>
<feature type="compositionally biased region" description="Low complexity" evidence="1">
    <location>
        <begin position="166"/>
        <end position="178"/>
    </location>
</feature>
<keyword evidence="2" id="KW-0449">Lipoprotein</keyword>